<accession>A0A836LH38</accession>
<dbReference type="AlphaFoldDB" id="A0A836LH38"/>
<dbReference type="KEGG" id="phet:94292711"/>
<protein>
    <submittedName>
        <fullName evidence="2">Uncharacterized protein</fullName>
    </submittedName>
</protein>
<name>A0A836LH38_9TRYP</name>
<dbReference type="RefSeq" id="XP_067758527.1">
    <property type="nucleotide sequence ID" value="XM_067902634.1"/>
</dbReference>
<comment type="caution">
    <text evidence="2">The sequence shown here is derived from an EMBL/GenBank/DDBJ whole genome shotgun (WGS) entry which is preliminary data.</text>
</comment>
<evidence type="ECO:0000313" key="3">
    <source>
        <dbReference type="Proteomes" id="UP000674318"/>
    </source>
</evidence>
<dbReference type="GeneID" id="94292711"/>
<keyword evidence="3" id="KW-1185">Reference proteome</keyword>
<dbReference type="OrthoDB" id="260068at2759"/>
<proteinExistence type="predicted"/>
<dbReference type="Proteomes" id="UP000674318">
    <property type="component" value="Unassembled WGS sequence"/>
</dbReference>
<reference evidence="2 3" key="1">
    <citation type="submission" date="2021-02" db="EMBL/GenBank/DDBJ databases">
        <title>Porcisia hertigi Genome sequencing and assembly.</title>
        <authorList>
            <person name="Almutairi H."/>
            <person name="Gatherer D."/>
        </authorList>
    </citation>
    <scope>NUCLEOTIDE SEQUENCE [LARGE SCALE GENOMIC DNA]</scope>
    <source>
        <strain evidence="2 3">C119</strain>
    </source>
</reference>
<feature type="region of interest" description="Disordered" evidence="1">
    <location>
        <begin position="280"/>
        <end position="309"/>
    </location>
</feature>
<gene>
    <name evidence="2" type="ORF">JKF63_06685</name>
</gene>
<dbReference type="EMBL" id="JAFJZO010000014">
    <property type="protein sequence ID" value="KAG5509375.1"/>
    <property type="molecule type" value="Genomic_DNA"/>
</dbReference>
<sequence length="318" mass="35183">MGLFGKERVGLFKAADNSGRRFTWTIQSFSSHRAGATLDSENVTSFAKVKFHFHMSFGKSGDIGLYIHYKKPPIPKYSYYFQNSKQEVMRQHTAHTIPEDSERCGHWNVCSHRDMKEFLGEDDTLFVQLVFDDDSIVLNRISESGSSALWAIPNLGTQNLNPYSSSGFYVDGTLLVARLDVKRSGGDTVTTYNYGDVHTFIIFLFCRKGIIPPHSVELVDASGNPYYRVEESDDGSALTVMVDRAVIHENVARDGGTLFVKLLFRTSGNPLEALNALGHLSSSSGGGGGGEREQVTSLNGGRRGEGSDRKLLYNVMDD</sequence>
<organism evidence="2 3">
    <name type="scientific">Porcisia hertigi</name>
    <dbReference type="NCBI Taxonomy" id="2761500"/>
    <lineage>
        <taxon>Eukaryota</taxon>
        <taxon>Discoba</taxon>
        <taxon>Euglenozoa</taxon>
        <taxon>Kinetoplastea</taxon>
        <taxon>Metakinetoplastina</taxon>
        <taxon>Trypanosomatida</taxon>
        <taxon>Trypanosomatidae</taxon>
        <taxon>Leishmaniinae</taxon>
        <taxon>Porcisia</taxon>
    </lineage>
</organism>
<evidence type="ECO:0000313" key="2">
    <source>
        <dbReference type="EMBL" id="KAG5509375.1"/>
    </source>
</evidence>
<evidence type="ECO:0000256" key="1">
    <source>
        <dbReference type="SAM" id="MobiDB-lite"/>
    </source>
</evidence>